<feature type="non-terminal residue" evidence="1">
    <location>
        <position position="1"/>
    </location>
</feature>
<reference evidence="1" key="1">
    <citation type="submission" date="2022-02" db="EMBL/GenBank/DDBJ databases">
        <authorList>
            <person name="Giguere J D."/>
        </authorList>
    </citation>
    <scope>NUCLEOTIDE SEQUENCE</scope>
    <source>
        <strain evidence="1">CCAP 1055/1</strain>
    </source>
</reference>
<name>A0A8J9X248_PHATR</name>
<protein>
    <recommendedName>
        <fullName evidence="2">Asparagine synthetase domain-containing protein</fullName>
    </recommendedName>
</protein>
<accession>A0A8J9X248</accession>
<dbReference type="Proteomes" id="UP000836788">
    <property type="component" value="Chromosome 11"/>
</dbReference>
<dbReference type="InterPro" id="IPR014729">
    <property type="entry name" value="Rossmann-like_a/b/a_fold"/>
</dbReference>
<evidence type="ECO:0000313" key="1">
    <source>
        <dbReference type="EMBL" id="CAG9279125.1"/>
    </source>
</evidence>
<dbReference type="SUPFAM" id="SSF52402">
    <property type="entry name" value="Adenine nucleotide alpha hydrolases-like"/>
    <property type="match status" value="1"/>
</dbReference>
<dbReference type="Gene3D" id="3.40.50.620">
    <property type="entry name" value="HUPs"/>
    <property type="match status" value="1"/>
</dbReference>
<sequence>VAFSGGIDSSVVAAAVHAVQTSTETAIAVLGVSNAVPEEQVLLARRISSHIGIPLTEVPTTEGSDDIYIANAGQACLACKTHLYSTLSAIAAHAKHSDGGRQLYNGTNSDDLKDPTRLGLIAAENFKVLSPLRELTKAKVRVVARHMGLPNWNYAASPCLRSRLALGVEASVDHLHRIERAERFVKTR</sequence>
<gene>
    <name evidence="1" type="ORF">PTTT1_LOCUS9098</name>
</gene>
<dbReference type="PANTHER" id="PTHR43169:SF2">
    <property type="entry name" value="NAD_GMP SYNTHASE DOMAIN-CONTAINING PROTEIN"/>
    <property type="match status" value="1"/>
</dbReference>
<dbReference type="PANTHER" id="PTHR43169">
    <property type="entry name" value="EXSB FAMILY PROTEIN"/>
    <property type="match status" value="1"/>
</dbReference>
<feature type="non-terminal residue" evidence="1">
    <location>
        <position position="188"/>
    </location>
</feature>
<organism evidence="1">
    <name type="scientific">Phaeodactylum tricornutum</name>
    <name type="common">Diatom</name>
    <dbReference type="NCBI Taxonomy" id="2850"/>
    <lineage>
        <taxon>Eukaryota</taxon>
        <taxon>Sar</taxon>
        <taxon>Stramenopiles</taxon>
        <taxon>Ochrophyta</taxon>
        <taxon>Bacillariophyta</taxon>
        <taxon>Bacillariophyceae</taxon>
        <taxon>Bacillariophycidae</taxon>
        <taxon>Naviculales</taxon>
        <taxon>Phaeodactylaceae</taxon>
        <taxon>Phaeodactylum</taxon>
    </lineage>
</organism>
<evidence type="ECO:0008006" key="2">
    <source>
        <dbReference type="Google" id="ProtNLM"/>
    </source>
</evidence>
<dbReference type="AlphaFoldDB" id="A0A8J9X248"/>
<dbReference type="InterPro" id="IPR052188">
    <property type="entry name" value="Ni-pincer_cofactor_biosynth"/>
</dbReference>
<proteinExistence type="predicted"/>
<dbReference type="EMBL" id="OU594952">
    <property type="protein sequence ID" value="CAG9279125.1"/>
    <property type="molecule type" value="Genomic_DNA"/>
</dbReference>